<evidence type="ECO:0000313" key="1">
    <source>
        <dbReference type="EMBL" id="JAH34539.1"/>
    </source>
</evidence>
<protein>
    <submittedName>
        <fullName evidence="1">Uncharacterized protein</fullName>
    </submittedName>
</protein>
<proteinExistence type="predicted"/>
<accession>A0A0E9RZ85</accession>
<dbReference type="AlphaFoldDB" id="A0A0E9RZ85"/>
<reference evidence="1" key="1">
    <citation type="submission" date="2014-11" db="EMBL/GenBank/DDBJ databases">
        <authorList>
            <person name="Amaro Gonzalez C."/>
        </authorList>
    </citation>
    <scope>NUCLEOTIDE SEQUENCE</scope>
</reference>
<name>A0A0E9RZ85_ANGAN</name>
<sequence length="24" mass="2700">MLHGLNNPTAPQLIHYVLVLKTLN</sequence>
<dbReference type="EMBL" id="GBXM01074038">
    <property type="protein sequence ID" value="JAH34539.1"/>
    <property type="molecule type" value="Transcribed_RNA"/>
</dbReference>
<organism evidence="1">
    <name type="scientific">Anguilla anguilla</name>
    <name type="common">European freshwater eel</name>
    <name type="synonym">Muraena anguilla</name>
    <dbReference type="NCBI Taxonomy" id="7936"/>
    <lineage>
        <taxon>Eukaryota</taxon>
        <taxon>Metazoa</taxon>
        <taxon>Chordata</taxon>
        <taxon>Craniata</taxon>
        <taxon>Vertebrata</taxon>
        <taxon>Euteleostomi</taxon>
        <taxon>Actinopterygii</taxon>
        <taxon>Neopterygii</taxon>
        <taxon>Teleostei</taxon>
        <taxon>Anguilliformes</taxon>
        <taxon>Anguillidae</taxon>
        <taxon>Anguilla</taxon>
    </lineage>
</organism>
<reference evidence="1" key="2">
    <citation type="journal article" date="2015" name="Fish Shellfish Immunol.">
        <title>Early steps in the European eel (Anguilla anguilla)-Vibrio vulnificus interaction in the gills: Role of the RtxA13 toxin.</title>
        <authorList>
            <person name="Callol A."/>
            <person name="Pajuelo D."/>
            <person name="Ebbesson L."/>
            <person name="Teles M."/>
            <person name="MacKenzie S."/>
            <person name="Amaro C."/>
        </authorList>
    </citation>
    <scope>NUCLEOTIDE SEQUENCE</scope>
</reference>